<keyword evidence="7" id="KW-0418">Kinase</keyword>
<dbReference type="GO" id="GO:0016301">
    <property type="term" value="F:kinase activity"/>
    <property type="evidence" value="ECO:0007669"/>
    <property type="project" value="UniProtKB-KW"/>
</dbReference>
<sequence length="163" mass="19059">MKKIIFRVDDRLIHGQVIEGWIKHFKINHVILVNDKVSRNPLQKMIYSSTLPPGTEISIMSLAEFLNSFKSERYKKDYVLVLLESVDDLYTIRSLISDETYVNIGCVACREHKIEVSNTVFLNPDEIRKICEIRQDYEVFIHKVSWEPSVEIKNFNDVLEGNL</sequence>
<keyword evidence="10" id="KW-1185">Reference proteome</keyword>
<evidence type="ECO:0000256" key="1">
    <source>
        <dbReference type="ARBA" id="ARBA00004496"/>
    </source>
</evidence>
<keyword evidence="4" id="KW-0762">Sugar transport</keyword>
<comment type="subcellular location">
    <subcellularLocation>
        <location evidence="1">Cytoplasm</location>
    </subcellularLocation>
</comment>
<keyword evidence="5" id="KW-0808">Transferase</keyword>
<evidence type="ECO:0000256" key="3">
    <source>
        <dbReference type="ARBA" id="ARBA00022490"/>
    </source>
</evidence>
<gene>
    <name evidence="9" type="ORF">C8D98_1725</name>
</gene>
<reference evidence="9 10" key="1">
    <citation type="submission" date="2019-03" db="EMBL/GenBank/DDBJ databases">
        <title>Genomic Encyclopedia of Type Strains, Phase IV (KMG-IV): sequencing the most valuable type-strain genomes for metagenomic binning, comparative biology and taxonomic classification.</title>
        <authorList>
            <person name="Goeker M."/>
        </authorList>
    </citation>
    <scope>NUCLEOTIDE SEQUENCE [LARGE SCALE GENOMIC DNA]</scope>
    <source>
        <strain evidence="9 10">DSM 24984</strain>
    </source>
</reference>
<dbReference type="InterPro" id="IPR036667">
    <property type="entry name" value="PTS_IIB_sorbose-sp_sf"/>
</dbReference>
<evidence type="ECO:0000313" key="10">
    <source>
        <dbReference type="Proteomes" id="UP000294614"/>
    </source>
</evidence>
<evidence type="ECO:0000313" key="9">
    <source>
        <dbReference type="EMBL" id="TCK60846.1"/>
    </source>
</evidence>
<evidence type="ECO:0000256" key="2">
    <source>
        <dbReference type="ARBA" id="ARBA00022448"/>
    </source>
</evidence>
<dbReference type="Pfam" id="PF03830">
    <property type="entry name" value="PTSIIB_sorb"/>
    <property type="match status" value="1"/>
</dbReference>
<feature type="domain" description="PTS EIIB type-4" evidence="8">
    <location>
        <begin position="1"/>
        <end position="163"/>
    </location>
</feature>
<evidence type="ECO:0000256" key="6">
    <source>
        <dbReference type="ARBA" id="ARBA00022683"/>
    </source>
</evidence>
<name>A0A4R1K8Z9_9BACT</name>
<keyword evidence="2" id="KW-0813">Transport</keyword>
<dbReference type="Gene3D" id="3.40.35.10">
    <property type="entry name" value="Phosphotransferase system, sorbose subfamily IIB component"/>
    <property type="match status" value="1"/>
</dbReference>
<dbReference type="RefSeq" id="WP_132873710.1">
    <property type="nucleotide sequence ID" value="NZ_JAJUHT010000001.1"/>
</dbReference>
<dbReference type="GO" id="GO:0005737">
    <property type="term" value="C:cytoplasm"/>
    <property type="evidence" value="ECO:0007669"/>
    <property type="project" value="UniProtKB-SubCell"/>
</dbReference>
<dbReference type="GO" id="GO:0009401">
    <property type="term" value="P:phosphoenolpyruvate-dependent sugar phosphotransferase system"/>
    <property type="evidence" value="ECO:0007669"/>
    <property type="project" value="UniProtKB-KW"/>
</dbReference>
<keyword evidence="3" id="KW-0963">Cytoplasm</keyword>
<accession>A0A4R1K8Z9</accession>
<dbReference type="EMBL" id="SMGG01000004">
    <property type="protein sequence ID" value="TCK60846.1"/>
    <property type="molecule type" value="Genomic_DNA"/>
</dbReference>
<dbReference type="OrthoDB" id="9788818at2"/>
<keyword evidence="6" id="KW-0598">Phosphotransferase system</keyword>
<dbReference type="InterPro" id="IPR004720">
    <property type="entry name" value="PTS_IIB_sorbose-sp"/>
</dbReference>
<dbReference type="GO" id="GO:0008982">
    <property type="term" value="F:protein-N(PI)-phosphohistidine-sugar phosphotransferase activity"/>
    <property type="evidence" value="ECO:0007669"/>
    <property type="project" value="InterPro"/>
</dbReference>
<organism evidence="9 10">
    <name type="scientific">Seleniivibrio woodruffii</name>
    <dbReference type="NCBI Taxonomy" id="1078050"/>
    <lineage>
        <taxon>Bacteria</taxon>
        <taxon>Pseudomonadati</taxon>
        <taxon>Deferribacterota</taxon>
        <taxon>Deferribacteres</taxon>
        <taxon>Deferribacterales</taxon>
        <taxon>Geovibrionaceae</taxon>
        <taxon>Seleniivibrio</taxon>
    </lineage>
</organism>
<proteinExistence type="predicted"/>
<protein>
    <submittedName>
        <fullName evidence="9">PTS system mannose-specific IIB component</fullName>
    </submittedName>
</protein>
<evidence type="ECO:0000259" key="8">
    <source>
        <dbReference type="PROSITE" id="PS51101"/>
    </source>
</evidence>
<comment type="caution">
    <text evidence="9">The sequence shown here is derived from an EMBL/GenBank/DDBJ whole genome shotgun (WGS) entry which is preliminary data.</text>
</comment>
<evidence type="ECO:0000256" key="5">
    <source>
        <dbReference type="ARBA" id="ARBA00022679"/>
    </source>
</evidence>
<evidence type="ECO:0000256" key="4">
    <source>
        <dbReference type="ARBA" id="ARBA00022597"/>
    </source>
</evidence>
<evidence type="ECO:0000256" key="7">
    <source>
        <dbReference type="ARBA" id="ARBA00022777"/>
    </source>
</evidence>
<dbReference type="SUPFAM" id="SSF52728">
    <property type="entry name" value="PTS IIb component"/>
    <property type="match status" value="1"/>
</dbReference>
<dbReference type="AlphaFoldDB" id="A0A4R1K8Z9"/>
<dbReference type="Proteomes" id="UP000294614">
    <property type="component" value="Unassembled WGS sequence"/>
</dbReference>
<dbReference type="PROSITE" id="PS51101">
    <property type="entry name" value="PTS_EIIB_TYPE_4"/>
    <property type="match status" value="1"/>
</dbReference>